<name>A0ABR1LG95_9PEZI</name>
<comment type="caution">
    <text evidence="2">The sequence shown here is derived from an EMBL/GenBank/DDBJ whole genome shotgun (WGS) entry which is preliminary data.</text>
</comment>
<proteinExistence type="predicted"/>
<feature type="transmembrane region" description="Helical" evidence="1">
    <location>
        <begin position="25"/>
        <end position="43"/>
    </location>
</feature>
<accession>A0ABR1LG95</accession>
<keyword evidence="1" id="KW-0472">Membrane</keyword>
<evidence type="ECO:0000313" key="3">
    <source>
        <dbReference type="Proteomes" id="UP001365128"/>
    </source>
</evidence>
<dbReference type="Proteomes" id="UP001365128">
    <property type="component" value="Unassembled WGS sequence"/>
</dbReference>
<keyword evidence="1" id="KW-1133">Transmembrane helix</keyword>
<evidence type="ECO:0000256" key="1">
    <source>
        <dbReference type="SAM" id="Phobius"/>
    </source>
</evidence>
<sequence length="291" mass="32066">MARGFVTQYTILGHSASFASSGPPCLFFFLIPIVLVMFLHALLNHSCCLLGKHPSSPRTMNEQQTNTYRAMISQIETMLRSAPQNWTSYLPSARALMQAMDAGAPLALSDRTHFVFVLQELGFVDVDRGGDTHTTRWCHGQWLAMLSQRPNSAAVLRGLGTYWLYRAQPSLGRIHAEESSSSSGSSLGAASTGDARLHGANYVEARGLLTPAIDYFSRAVQAAHAEGSLTGELLEKAAEAYMSLGNVTYSRHNRQYFVQAISYLRTATNLPGHRLPEHLQQYLDEYGPLVE</sequence>
<protein>
    <submittedName>
        <fullName evidence="2">Uncharacterized protein</fullName>
    </submittedName>
</protein>
<keyword evidence="3" id="KW-1185">Reference proteome</keyword>
<keyword evidence="1" id="KW-0812">Transmembrane</keyword>
<dbReference type="Gene3D" id="1.25.40.10">
    <property type="entry name" value="Tetratricopeptide repeat domain"/>
    <property type="match status" value="1"/>
</dbReference>
<dbReference type="EMBL" id="JBBPDW010000044">
    <property type="protein sequence ID" value="KAK7533720.1"/>
    <property type="molecule type" value="Genomic_DNA"/>
</dbReference>
<organism evidence="2 3">
    <name type="scientific">Phyllosticta citricarpa</name>
    <dbReference type="NCBI Taxonomy" id="55181"/>
    <lineage>
        <taxon>Eukaryota</taxon>
        <taxon>Fungi</taxon>
        <taxon>Dikarya</taxon>
        <taxon>Ascomycota</taxon>
        <taxon>Pezizomycotina</taxon>
        <taxon>Dothideomycetes</taxon>
        <taxon>Dothideomycetes incertae sedis</taxon>
        <taxon>Botryosphaeriales</taxon>
        <taxon>Phyllostictaceae</taxon>
        <taxon>Phyllosticta</taxon>
    </lineage>
</organism>
<reference evidence="2 3" key="1">
    <citation type="submission" date="2024-04" db="EMBL/GenBank/DDBJ databases">
        <title>Phyllosticta paracitricarpa is synonymous to the EU quarantine fungus P. citricarpa based on phylogenomic analyses.</title>
        <authorList>
            <consortium name="Lawrence Berkeley National Laboratory"/>
            <person name="Van Ingen-Buijs V.A."/>
            <person name="Van Westerhoven A.C."/>
            <person name="Haridas S."/>
            <person name="Skiadas P."/>
            <person name="Martin F."/>
            <person name="Groenewald J.Z."/>
            <person name="Crous P.W."/>
            <person name="Seidl M.F."/>
        </authorList>
    </citation>
    <scope>NUCLEOTIDE SEQUENCE [LARGE SCALE GENOMIC DNA]</scope>
    <source>
        <strain evidence="2 3">CBS 122670</strain>
    </source>
</reference>
<evidence type="ECO:0000313" key="2">
    <source>
        <dbReference type="EMBL" id="KAK7533720.1"/>
    </source>
</evidence>
<dbReference type="InterPro" id="IPR011990">
    <property type="entry name" value="TPR-like_helical_dom_sf"/>
</dbReference>
<gene>
    <name evidence="2" type="ORF">IWX46DRAFT_320795</name>
</gene>